<comment type="subcellular location">
    <subcellularLocation>
        <location evidence="1">Cell membrane</location>
        <topology evidence="1">Single-pass type I membrane protein</topology>
    </subcellularLocation>
    <subcellularLocation>
        <location evidence="3">Cell projection</location>
        <location evidence="3">Axon</location>
    </subcellularLocation>
    <subcellularLocation>
        <location evidence="2">Cell projection</location>
        <location evidence="2">Dendrite</location>
    </subcellularLocation>
</comment>
<reference evidence="20" key="1">
    <citation type="submission" date="2020-10" db="EMBL/GenBank/DDBJ databases">
        <title>Chromosome-scale genome assembly of the Allis shad, Alosa alosa.</title>
        <authorList>
            <person name="Margot Z."/>
            <person name="Christophe K."/>
            <person name="Cabau C."/>
            <person name="Louis A."/>
            <person name="Berthelot C."/>
            <person name="Parey E."/>
            <person name="Roest Crollius H."/>
            <person name="Montfort J."/>
            <person name="Robinson-Rechavi M."/>
            <person name="Bucao C."/>
            <person name="Bouchez O."/>
            <person name="Gislard M."/>
            <person name="Lluch J."/>
            <person name="Milhes M."/>
            <person name="Lampietro C."/>
            <person name="Lopez Roques C."/>
            <person name="Donnadieu C."/>
            <person name="Braasch I."/>
            <person name="Desvignes T."/>
            <person name="Postlethwait J."/>
            <person name="Bobe J."/>
            <person name="Guiguen Y."/>
        </authorList>
    </citation>
    <scope>NUCLEOTIDE SEQUENCE</scope>
    <source>
        <strain evidence="20">M-15738</strain>
        <tissue evidence="20">Blood</tissue>
    </source>
</reference>
<dbReference type="GO" id="GO:0005886">
    <property type="term" value="C:plasma membrane"/>
    <property type="evidence" value="ECO:0007669"/>
    <property type="project" value="UniProtKB-SubCell"/>
</dbReference>
<evidence type="ECO:0000256" key="14">
    <source>
        <dbReference type="ARBA" id="ARBA00023273"/>
    </source>
</evidence>
<evidence type="ECO:0000256" key="16">
    <source>
        <dbReference type="SAM" id="MobiDB-lite"/>
    </source>
</evidence>
<evidence type="ECO:0000256" key="15">
    <source>
        <dbReference type="ARBA" id="ARBA00023319"/>
    </source>
</evidence>
<evidence type="ECO:0000256" key="12">
    <source>
        <dbReference type="ARBA" id="ARBA00023157"/>
    </source>
</evidence>
<dbReference type="Gene3D" id="2.60.40.10">
    <property type="entry name" value="Immunoglobulins"/>
    <property type="match status" value="4"/>
</dbReference>
<evidence type="ECO:0000256" key="8">
    <source>
        <dbReference type="ARBA" id="ARBA00022889"/>
    </source>
</evidence>
<protein>
    <recommendedName>
        <fullName evidence="19">Ig-like domain-containing protein</fullName>
    </recommendedName>
</protein>
<dbReference type="InterPro" id="IPR013162">
    <property type="entry name" value="CD80_C2-set"/>
</dbReference>
<gene>
    <name evidence="20" type="ORF">AALO_G00026330</name>
</gene>
<keyword evidence="6" id="KW-0677">Repeat</keyword>
<comment type="caution">
    <text evidence="20">The sequence shown here is derived from an EMBL/GenBank/DDBJ whole genome shotgun (WGS) entry which is preliminary data.</text>
</comment>
<keyword evidence="11 17" id="KW-0472">Membrane</keyword>
<name>A0AAV6HDX2_9TELE</name>
<dbReference type="GO" id="GO:0030424">
    <property type="term" value="C:axon"/>
    <property type="evidence" value="ECO:0007669"/>
    <property type="project" value="UniProtKB-SubCell"/>
</dbReference>
<evidence type="ECO:0000259" key="19">
    <source>
        <dbReference type="PROSITE" id="PS50835"/>
    </source>
</evidence>
<evidence type="ECO:0000256" key="13">
    <source>
        <dbReference type="ARBA" id="ARBA00023180"/>
    </source>
</evidence>
<dbReference type="InterPro" id="IPR007110">
    <property type="entry name" value="Ig-like_dom"/>
</dbReference>
<dbReference type="AlphaFoldDB" id="A0AAV6HDX2"/>
<evidence type="ECO:0000256" key="9">
    <source>
        <dbReference type="ARBA" id="ARBA00022989"/>
    </source>
</evidence>
<dbReference type="PROSITE" id="PS50835">
    <property type="entry name" value="IG_LIKE"/>
    <property type="match status" value="3"/>
</dbReference>
<dbReference type="SMART" id="SM00409">
    <property type="entry name" value="IG"/>
    <property type="match status" value="3"/>
</dbReference>
<dbReference type="Pfam" id="PF13927">
    <property type="entry name" value="Ig_3"/>
    <property type="match status" value="1"/>
</dbReference>
<feature type="domain" description="Ig-like" evidence="19">
    <location>
        <begin position="406"/>
        <end position="484"/>
    </location>
</feature>
<evidence type="ECO:0000313" key="21">
    <source>
        <dbReference type="Proteomes" id="UP000823561"/>
    </source>
</evidence>
<dbReference type="InterPro" id="IPR051116">
    <property type="entry name" value="Surface_Rcpt/Adhesion_Mol"/>
</dbReference>
<dbReference type="GO" id="GO:0007155">
    <property type="term" value="P:cell adhesion"/>
    <property type="evidence" value="ECO:0007669"/>
    <property type="project" value="UniProtKB-KW"/>
</dbReference>
<keyword evidence="9 17" id="KW-1133">Transmembrane helix</keyword>
<dbReference type="InterPro" id="IPR013783">
    <property type="entry name" value="Ig-like_fold"/>
</dbReference>
<organism evidence="20 21">
    <name type="scientific">Alosa alosa</name>
    <name type="common">allis shad</name>
    <dbReference type="NCBI Taxonomy" id="278164"/>
    <lineage>
        <taxon>Eukaryota</taxon>
        <taxon>Metazoa</taxon>
        <taxon>Chordata</taxon>
        <taxon>Craniata</taxon>
        <taxon>Vertebrata</taxon>
        <taxon>Euteleostomi</taxon>
        <taxon>Actinopterygii</taxon>
        <taxon>Neopterygii</taxon>
        <taxon>Teleostei</taxon>
        <taxon>Clupei</taxon>
        <taxon>Clupeiformes</taxon>
        <taxon>Clupeoidei</taxon>
        <taxon>Clupeidae</taxon>
        <taxon>Alosa</taxon>
    </lineage>
</organism>
<dbReference type="SMART" id="SM00408">
    <property type="entry name" value="IGc2"/>
    <property type="match status" value="3"/>
</dbReference>
<keyword evidence="15" id="KW-0393">Immunoglobulin domain</keyword>
<dbReference type="PANTHER" id="PTHR11973:SF2">
    <property type="entry name" value="CD166 ANTIGEN"/>
    <property type="match status" value="1"/>
</dbReference>
<dbReference type="InterPro" id="IPR003598">
    <property type="entry name" value="Ig_sub2"/>
</dbReference>
<feature type="domain" description="Ig-like" evidence="19">
    <location>
        <begin position="132"/>
        <end position="222"/>
    </location>
</feature>
<evidence type="ECO:0000256" key="3">
    <source>
        <dbReference type="ARBA" id="ARBA00004489"/>
    </source>
</evidence>
<dbReference type="PANTHER" id="PTHR11973">
    <property type="entry name" value="CELL SURFACE GLYCOPROTEIN MUC18-RELATED"/>
    <property type="match status" value="1"/>
</dbReference>
<accession>A0AAV6HDX2</accession>
<feature type="chain" id="PRO_5043641529" description="Ig-like domain-containing protein" evidence="18">
    <location>
        <begin position="23"/>
        <end position="564"/>
    </location>
</feature>
<dbReference type="InterPro" id="IPR003006">
    <property type="entry name" value="Ig/MHC_CS"/>
</dbReference>
<evidence type="ECO:0000256" key="1">
    <source>
        <dbReference type="ARBA" id="ARBA00004251"/>
    </source>
</evidence>
<evidence type="ECO:0000313" key="20">
    <source>
        <dbReference type="EMBL" id="KAG5284402.1"/>
    </source>
</evidence>
<dbReference type="SUPFAM" id="SSF48726">
    <property type="entry name" value="Immunoglobulin"/>
    <property type="match status" value="3"/>
</dbReference>
<feature type="domain" description="Ig-like" evidence="19">
    <location>
        <begin position="231"/>
        <end position="322"/>
    </location>
</feature>
<sequence>MGSSSYLLRVFITAVMFLQAHSSIPTIVGLYGETIEVPCINGGAQPDGLMFTKWKYMKDDNTAGDLLVKQAHKEEATIQASDGYRDRVSIAPNSSLLIAKGTLEDQRLFTCMQVWGGNVKEYPVQVSVHKRPSPPQIKDKAKELENGKLTTLGTCIASDANPVAILTWTKDGQPLVPDDKTIKITGQVTKDPSTGLSKASSLLQYTAGKEDVGSQFTCVATHPLVDQESAPETFTVHYPTEKVNLQVINKGAIKEGDDVTLKCQADGNPPPTSFNFYLKDQKVPVMDNDTYTLRGVTRESSGEYKCSLLDDKKKQDTQEIIVHYLDLSVSPSGRVLKNFGDTLVVMVDQNASVDAQISWTKDNEKLEKEPVFGELTYADAGLYVLEVSVAGIKKSHSFELDVQGKPSIKFLTEKLSSDGNSKVLICVAEGSPEPNVQWSVNGTNEKTSYSSGKVTHEITVVPSKNLTVHCTVSNSLGEDSRDIFLQSVIVEKKEPEGDTSTGNDQAKLIVGIVVGLILAAAIVGLIYWLYMKNSRQGSWKTREKEMGTSEEEKKLEENNHKPDV</sequence>
<keyword evidence="5 17" id="KW-0812">Transmembrane</keyword>
<dbReference type="Proteomes" id="UP000823561">
    <property type="component" value="Chromosome 2"/>
</dbReference>
<proteinExistence type="predicted"/>
<evidence type="ECO:0000256" key="11">
    <source>
        <dbReference type="ARBA" id="ARBA00023136"/>
    </source>
</evidence>
<keyword evidence="21" id="KW-1185">Reference proteome</keyword>
<keyword evidence="12" id="KW-1015">Disulfide bond</keyword>
<keyword evidence="8" id="KW-0130">Cell adhesion</keyword>
<evidence type="ECO:0000256" key="10">
    <source>
        <dbReference type="ARBA" id="ARBA00023130"/>
    </source>
</evidence>
<keyword evidence="10" id="KW-1064">Adaptive immunity</keyword>
<dbReference type="EMBL" id="JADWDJ010000002">
    <property type="protein sequence ID" value="KAG5284402.1"/>
    <property type="molecule type" value="Genomic_DNA"/>
</dbReference>
<feature type="transmembrane region" description="Helical" evidence="17">
    <location>
        <begin position="508"/>
        <end position="530"/>
    </location>
</feature>
<feature type="compositionally biased region" description="Basic and acidic residues" evidence="16">
    <location>
        <begin position="540"/>
        <end position="564"/>
    </location>
</feature>
<keyword evidence="13" id="KW-0325">Glycoprotein</keyword>
<feature type="signal peptide" evidence="18">
    <location>
        <begin position="1"/>
        <end position="22"/>
    </location>
</feature>
<keyword evidence="14" id="KW-0966">Cell projection</keyword>
<evidence type="ECO:0000256" key="7">
    <source>
        <dbReference type="ARBA" id="ARBA00022859"/>
    </source>
</evidence>
<evidence type="ECO:0000256" key="6">
    <source>
        <dbReference type="ARBA" id="ARBA00022737"/>
    </source>
</evidence>
<evidence type="ECO:0000256" key="17">
    <source>
        <dbReference type="SAM" id="Phobius"/>
    </source>
</evidence>
<evidence type="ECO:0000256" key="2">
    <source>
        <dbReference type="ARBA" id="ARBA00004279"/>
    </source>
</evidence>
<keyword evidence="4" id="KW-1003">Cell membrane</keyword>
<evidence type="ECO:0000256" key="18">
    <source>
        <dbReference type="SAM" id="SignalP"/>
    </source>
</evidence>
<evidence type="ECO:0000256" key="5">
    <source>
        <dbReference type="ARBA" id="ARBA00022692"/>
    </source>
</evidence>
<keyword evidence="18" id="KW-0732">Signal</keyword>
<dbReference type="GO" id="GO:0030425">
    <property type="term" value="C:dendrite"/>
    <property type="evidence" value="ECO:0007669"/>
    <property type="project" value="UniProtKB-SubCell"/>
</dbReference>
<feature type="region of interest" description="Disordered" evidence="16">
    <location>
        <begin position="539"/>
        <end position="564"/>
    </location>
</feature>
<keyword evidence="7" id="KW-0391">Immunity</keyword>
<dbReference type="GO" id="GO:0002250">
    <property type="term" value="P:adaptive immune response"/>
    <property type="evidence" value="ECO:0007669"/>
    <property type="project" value="UniProtKB-KW"/>
</dbReference>
<dbReference type="InterPro" id="IPR036179">
    <property type="entry name" value="Ig-like_dom_sf"/>
</dbReference>
<dbReference type="InterPro" id="IPR003599">
    <property type="entry name" value="Ig_sub"/>
</dbReference>
<evidence type="ECO:0000256" key="4">
    <source>
        <dbReference type="ARBA" id="ARBA00022475"/>
    </source>
</evidence>
<dbReference type="Pfam" id="PF08205">
    <property type="entry name" value="C2-set_2"/>
    <property type="match status" value="2"/>
</dbReference>
<dbReference type="PROSITE" id="PS00290">
    <property type="entry name" value="IG_MHC"/>
    <property type="match status" value="1"/>
</dbReference>